<dbReference type="EMBL" id="HBEY01021432">
    <property type="protein sequence ID" value="CAD8606920.1"/>
    <property type="molecule type" value="Transcribed_RNA"/>
</dbReference>
<reference evidence="2" key="1">
    <citation type="submission" date="2021-01" db="EMBL/GenBank/DDBJ databases">
        <authorList>
            <person name="Corre E."/>
            <person name="Pelletier E."/>
            <person name="Niang G."/>
            <person name="Scheremetjew M."/>
            <person name="Finn R."/>
            <person name="Kale V."/>
            <person name="Holt S."/>
            <person name="Cochrane G."/>
            <person name="Meng A."/>
            <person name="Brown T."/>
            <person name="Cohen L."/>
        </authorList>
    </citation>
    <scope>NUCLEOTIDE SEQUENCE</scope>
    <source>
        <strain evidence="2">PLY182g</strain>
    </source>
</reference>
<sequence>MSGILQLADRPADSSDIGSAQFTMDTGVDVDEEMMFSHSAPGANGLEPSRSSRLARKAESARQARLRHKQFVLELQGQVNGLQARLKAQEMQMSSQPSAAHAIGELLGALKADQKAQLHKWLNEAQGENNILVRVTSGALAAAARNAPVPQPAAPPVTSPSIVSPMTMNGFSLAADRISQSTPIAIGGAHRHSPTDSDEDTFTMSRSWDDNEAARSILNLNSPNGFHPISGSSLPGNFVLPAASAAASAPSAFTTHFTSFTPRGVTANR</sequence>
<evidence type="ECO:0000313" key="2">
    <source>
        <dbReference type="EMBL" id="CAD8606920.1"/>
    </source>
</evidence>
<feature type="region of interest" description="Disordered" evidence="1">
    <location>
        <begin position="1"/>
        <end position="20"/>
    </location>
</feature>
<proteinExistence type="predicted"/>
<gene>
    <name evidence="2" type="ORF">CPEL01642_LOCUS10255</name>
</gene>
<protein>
    <submittedName>
        <fullName evidence="2">Uncharacterized protein</fullName>
    </submittedName>
</protein>
<organism evidence="2">
    <name type="scientific">Coccolithus braarudii</name>
    <dbReference type="NCBI Taxonomy" id="221442"/>
    <lineage>
        <taxon>Eukaryota</taxon>
        <taxon>Haptista</taxon>
        <taxon>Haptophyta</taxon>
        <taxon>Prymnesiophyceae</taxon>
        <taxon>Coccolithales</taxon>
        <taxon>Coccolithaceae</taxon>
        <taxon>Coccolithus</taxon>
    </lineage>
</organism>
<name>A0A7S0LAI9_9EUKA</name>
<dbReference type="AlphaFoldDB" id="A0A7S0LAI9"/>
<evidence type="ECO:0000256" key="1">
    <source>
        <dbReference type="SAM" id="MobiDB-lite"/>
    </source>
</evidence>
<accession>A0A7S0LAI9</accession>